<dbReference type="PROSITE" id="PS51257">
    <property type="entry name" value="PROKAR_LIPOPROTEIN"/>
    <property type="match status" value="1"/>
</dbReference>
<evidence type="ECO:0000256" key="1">
    <source>
        <dbReference type="ARBA" id="ARBA00004651"/>
    </source>
</evidence>
<evidence type="ECO:0000256" key="6">
    <source>
        <dbReference type="ARBA" id="ARBA00023136"/>
    </source>
</evidence>
<name>B7KEW4_GLOC7</name>
<keyword evidence="2" id="KW-1003">Cell membrane</keyword>
<proteinExistence type="inferred from homology"/>
<keyword evidence="3" id="KW-0808">Transferase</keyword>
<feature type="transmembrane region" description="Helical" evidence="8">
    <location>
        <begin position="103"/>
        <end position="123"/>
    </location>
</feature>
<feature type="transmembrane region" description="Helical" evidence="8">
    <location>
        <begin position="78"/>
        <end position="96"/>
    </location>
</feature>
<dbReference type="RefSeq" id="WP_015954026.1">
    <property type="nucleotide sequence ID" value="NC_011729.1"/>
</dbReference>
<dbReference type="InterPro" id="IPR018584">
    <property type="entry name" value="GT87"/>
</dbReference>
<evidence type="ECO:0000256" key="3">
    <source>
        <dbReference type="ARBA" id="ARBA00022679"/>
    </source>
</evidence>
<evidence type="ECO:0000256" key="8">
    <source>
        <dbReference type="SAM" id="Phobius"/>
    </source>
</evidence>
<comment type="similarity">
    <text evidence="7">Belongs to the glycosyltransferase 87 family.</text>
</comment>
<evidence type="ECO:0000313" key="10">
    <source>
        <dbReference type="Proteomes" id="UP000002384"/>
    </source>
</evidence>
<evidence type="ECO:0008006" key="11">
    <source>
        <dbReference type="Google" id="ProtNLM"/>
    </source>
</evidence>
<feature type="transmembrane region" description="Helical" evidence="8">
    <location>
        <begin position="176"/>
        <end position="200"/>
    </location>
</feature>
<protein>
    <recommendedName>
        <fullName evidence="11">DUF2029 domain-containing protein</fullName>
    </recommendedName>
</protein>
<dbReference type="GO" id="GO:0016758">
    <property type="term" value="F:hexosyltransferase activity"/>
    <property type="evidence" value="ECO:0007669"/>
    <property type="project" value="InterPro"/>
</dbReference>
<evidence type="ECO:0000256" key="5">
    <source>
        <dbReference type="ARBA" id="ARBA00022989"/>
    </source>
</evidence>
<keyword evidence="4 8" id="KW-0812">Transmembrane</keyword>
<dbReference type="Proteomes" id="UP000002384">
    <property type="component" value="Chromosome"/>
</dbReference>
<evidence type="ECO:0000256" key="2">
    <source>
        <dbReference type="ARBA" id="ARBA00022475"/>
    </source>
</evidence>
<dbReference type="AlphaFoldDB" id="B7KEW4"/>
<comment type="subcellular location">
    <subcellularLocation>
        <location evidence="1">Cell membrane</location>
        <topology evidence="1">Multi-pass membrane protein</topology>
    </subcellularLocation>
</comment>
<keyword evidence="5 8" id="KW-1133">Transmembrane helix</keyword>
<feature type="transmembrane region" description="Helical" evidence="8">
    <location>
        <begin position="206"/>
        <end position="237"/>
    </location>
</feature>
<dbReference type="eggNOG" id="ENOG50335R6">
    <property type="taxonomic scope" value="Bacteria"/>
</dbReference>
<evidence type="ECO:0000256" key="7">
    <source>
        <dbReference type="ARBA" id="ARBA00024033"/>
    </source>
</evidence>
<dbReference type="GO" id="GO:0005886">
    <property type="term" value="C:plasma membrane"/>
    <property type="evidence" value="ECO:0007669"/>
    <property type="project" value="UniProtKB-SubCell"/>
</dbReference>
<evidence type="ECO:0000313" key="9">
    <source>
        <dbReference type="EMBL" id="ACK70420.1"/>
    </source>
</evidence>
<feature type="transmembrane region" description="Helical" evidence="8">
    <location>
        <begin position="333"/>
        <end position="349"/>
    </location>
</feature>
<evidence type="ECO:0000256" key="4">
    <source>
        <dbReference type="ARBA" id="ARBA00022692"/>
    </source>
</evidence>
<keyword evidence="10" id="KW-1185">Reference proteome</keyword>
<organism evidence="9 10">
    <name type="scientific">Gloeothece citriformis (strain PCC 7424)</name>
    <name type="common">Cyanothece sp. (strain PCC 7424)</name>
    <dbReference type="NCBI Taxonomy" id="65393"/>
    <lineage>
        <taxon>Bacteria</taxon>
        <taxon>Bacillati</taxon>
        <taxon>Cyanobacteriota</taxon>
        <taxon>Cyanophyceae</taxon>
        <taxon>Oscillatoriophycideae</taxon>
        <taxon>Chroococcales</taxon>
        <taxon>Aphanothecaceae</taxon>
        <taxon>Gloeothece</taxon>
        <taxon>Gloeothece citriformis</taxon>
    </lineage>
</organism>
<dbReference type="OrthoDB" id="419957at2"/>
<dbReference type="KEGG" id="cyc:PCC7424_1990"/>
<dbReference type="Pfam" id="PF09594">
    <property type="entry name" value="GT87"/>
    <property type="match status" value="1"/>
</dbReference>
<feature type="transmembrane region" description="Helical" evidence="8">
    <location>
        <begin position="288"/>
        <end position="321"/>
    </location>
</feature>
<feature type="transmembrane region" description="Helical" evidence="8">
    <location>
        <begin position="257"/>
        <end position="282"/>
    </location>
</feature>
<accession>B7KEW4</accession>
<dbReference type="EMBL" id="CP001291">
    <property type="protein sequence ID" value="ACK70420.1"/>
    <property type="molecule type" value="Genomic_DNA"/>
</dbReference>
<feature type="transmembrane region" description="Helical" evidence="8">
    <location>
        <begin position="12"/>
        <end position="29"/>
    </location>
</feature>
<sequence length="396" mass="44931">MKPKKIFWDENKTILALSVILACFSFAYLSKGFYHLLISDIGAKDLFSRWQEQQSISYHIRQHLTQNFLSEPPKNTVFSIYPPWAWIVGLFIFPPIPFEMLRLYYALLNIISLVIVGLFGYQLGCRHGKLKAWFSVTVCLSLSSYSTTLGVGQYGIIINAFLIGALWFLEKRKDLLAGICLGLALTKPNISAFFIFIPLVRKKIKVVFALIIYMIGLNSLVWVLTSLNPFTILMLQFKLIKTFAESGYSGVNILRDFGVEITIAIVLLIIGGTGLSLISFALFKKSSWLFLLAIAAVIGRISMYHLIYDNVMLIFLLLACLTLTLNKSKPGNILIFSLVLLSLLLPAKVIDLFSFLEPIQFVIWISAMIYLVTQPQSHYEYREINLPTRLKESKLI</sequence>
<keyword evidence="6 8" id="KW-0472">Membrane</keyword>
<reference evidence="10" key="1">
    <citation type="journal article" date="2011" name="MBio">
        <title>Novel metabolic attributes of the genus Cyanothece, comprising a group of unicellular nitrogen-fixing Cyanobacteria.</title>
        <authorList>
            <person name="Bandyopadhyay A."/>
            <person name="Elvitigala T."/>
            <person name="Welsh E."/>
            <person name="Stockel J."/>
            <person name="Liberton M."/>
            <person name="Min H."/>
            <person name="Sherman L.A."/>
            <person name="Pakrasi H.B."/>
        </authorList>
    </citation>
    <scope>NUCLEOTIDE SEQUENCE [LARGE SCALE GENOMIC DNA]</scope>
    <source>
        <strain evidence="10">PCC 7424</strain>
    </source>
</reference>
<dbReference type="HOGENOM" id="CLU_758239_0_0_3"/>
<gene>
    <name evidence="9" type="ordered locus">PCC7424_1990</name>
</gene>